<dbReference type="KEGG" id="msei:MSEDJ_05040"/>
<gene>
    <name evidence="2" type="ORF">MSEDJ_05040</name>
</gene>
<organism evidence="2 3">
    <name type="scientific">Mycolicibacterium sediminis</name>
    <dbReference type="NCBI Taxonomy" id="1286180"/>
    <lineage>
        <taxon>Bacteria</taxon>
        <taxon>Bacillati</taxon>
        <taxon>Actinomycetota</taxon>
        <taxon>Actinomycetes</taxon>
        <taxon>Mycobacteriales</taxon>
        <taxon>Mycobacteriaceae</taxon>
        <taxon>Mycolicibacterium</taxon>
    </lineage>
</organism>
<dbReference type="Proteomes" id="UP000467193">
    <property type="component" value="Chromosome"/>
</dbReference>
<keyword evidence="1" id="KW-1133">Transmembrane helix</keyword>
<feature type="transmembrane region" description="Helical" evidence="1">
    <location>
        <begin position="62"/>
        <end position="83"/>
    </location>
</feature>
<evidence type="ECO:0000313" key="3">
    <source>
        <dbReference type="Proteomes" id="UP000467193"/>
    </source>
</evidence>
<evidence type="ECO:0000313" key="2">
    <source>
        <dbReference type="EMBL" id="BBY26408.1"/>
    </source>
</evidence>
<protein>
    <submittedName>
        <fullName evidence="2">Uncharacterized protein</fullName>
    </submittedName>
</protein>
<dbReference type="AlphaFoldDB" id="A0A7I7QJD7"/>
<keyword evidence="1" id="KW-0812">Transmembrane</keyword>
<reference evidence="2 3" key="1">
    <citation type="journal article" date="2019" name="Emerg. Microbes Infect.">
        <title>Comprehensive subspecies identification of 175 nontuberculous mycobacteria species based on 7547 genomic profiles.</title>
        <authorList>
            <person name="Matsumoto Y."/>
            <person name="Kinjo T."/>
            <person name="Motooka D."/>
            <person name="Nabeya D."/>
            <person name="Jung N."/>
            <person name="Uechi K."/>
            <person name="Horii T."/>
            <person name="Iida T."/>
            <person name="Fujita J."/>
            <person name="Nakamura S."/>
        </authorList>
    </citation>
    <scope>NUCLEOTIDE SEQUENCE [LARGE SCALE GENOMIC DNA]</scope>
    <source>
        <strain evidence="2 3">JCM 17899</strain>
    </source>
</reference>
<dbReference type="RefSeq" id="WP_163795460.1">
    <property type="nucleotide sequence ID" value="NZ_AP022588.1"/>
</dbReference>
<sequence length="101" mass="11165">MSDPSTPQSRFRLFDIRNIIGALLGIYGLLLTLAGVFPQLLSEHSDPAAERNRTDLYIGTDANWWVGLVLLAVAGLFFAWALLRPVVPDEPDTAEEHTQTT</sequence>
<keyword evidence="3" id="KW-1185">Reference proteome</keyword>
<feature type="transmembrane region" description="Helical" evidence="1">
    <location>
        <begin position="20"/>
        <end position="42"/>
    </location>
</feature>
<proteinExistence type="predicted"/>
<dbReference type="EMBL" id="AP022588">
    <property type="protein sequence ID" value="BBY26408.1"/>
    <property type="molecule type" value="Genomic_DNA"/>
</dbReference>
<keyword evidence="1" id="KW-0472">Membrane</keyword>
<evidence type="ECO:0000256" key="1">
    <source>
        <dbReference type="SAM" id="Phobius"/>
    </source>
</evidence>
<name>A0A7I7QJD7_9MYCO</name>
<accession>A0A7I7QJD7</accession>